<dbReference type="PROSITE" id="PS51367">
    <property type="entry name" value="THAUMATIN_2"/>
    <property type="match status" value="1"/>
</dbReference>
<reference evidence="2" key="1">
    <citation type="submission" date="2020-07" db="EMBL/GenBank/DDBJ databases">
        <title>Genome sequence and genetic diversity analysis of an under-domesticated orphan crop, white fonio (Digitaria exilis).</title>
        <authorList>
            <person name="Bennetzen J.L."/>
            <person name="Chen S."/>
            <person name="Ma X."/>
            <person name="Wang X."/>
            <person name="Yssel A.E.J."/>
            <person name="Chaluvadi S.R."/>
            <person name="Johnson M."/>
            <person name="Gangashetty P."/>
            <person name="Hamidou F."/>
            <person name="Sanogo M.D."/>
            <person name="Zwaenepoel A."/>
            <person name="Wallace J."/>
            <person name="Van De Peer Y."/>
            <person name="Van Deynze A."/>
        </authorList>
    </citation>
    <scope>NUCLEOTIDE SEQUENCE</scope>
    <source>
        <tissue evidence="2">Leaves</tissue>
    </source>
</reference>
<proteinExistence type="predicted"/>
<keyword evidence="1" id="KW-0732">Signal</keyword>
<organism evidence="2 3">
    <name type="scientific">Digitaria exilis</name>
    <dbReference type="NCBI Taxonomy" id="1010633"/>
    <lineage>
        <taxon>Eukaryota</taxon>
        <taxon>Viridiplantae</taxon>
        <taxon>Streptophyta</taxon>
        <taxon>Embryophyta</taxon>
        <taxon>Tracheophyta</taxon>
        <taxon>Spermatophyta</taxon>
        <taxon>Magnoliopsida</taxon>
        <taxon>Liliopsida</taxon>
        <taxon>Poales</taxon>
        <taxon>Poaceae</taxon>
        <taxon>PACMAD clade</taxon>
        <taxon>Panicoideae</taxon>
        <taxon>Panicodae</taxon>
        <taxon>Paniceae</taxon>
        <taxon>Anthephorinae</taxon>
        <taxon>Digitaria</taxon>
    </lineage>
</organism>
<dbReference type="SUPFAM" id="SSF49870">
    <property type="entry name" value="Osmotin, thaumatin-like protein"/>
    <property type="match status" value="1"/>
</dbReference>
<dbReference type="EMBL" id="JACEFO010001880">
    <property type="protein sequence ID" value="KAF8696676.1"/>
    <property type="molecule type" value="Genomic_DNA"/>
</dbReference>
<dbReference type="InterPro" id="IPR001938">
    <property type="entry name" value="Thaumatin"/>
</dbReference>
<gene>
    <name evidence="2" type="ORF">HU200_036298</name>
</gene>
<dbReference type="SMART" id="SM00205">
    <property type="entry name" value="THN"/>
    <property type="match status" value="1"/>
</dbReference>
<comment type="caution">
    <text evidence="2">The sequence shown here is derived from an EMBL/GenBank/DDBJ whole genome shotgun (WGS) entry which is preliminary data.</text>
</comment>
<dbReference type="Gene3D" id="2.60.110.10">
    <property type="entry name" value="Thaumatin"/>
    <property type="match status" value="1"/>
</dbReference>
<protein>
    <recommendedName>
        <fullName evidence="4">Thaumatin-like protein</fullName>
    </recommendedName>
</protein>
<dbReference type="InterPro" id="IPR037176">
    <property type="entry name" value="Osmotin/thaumatin-like_sf"/>
</dbReference>
<evidence type="ECO:0008006" key="4">
    <source>
        <dbReference type="Google" id="ProtNLM"/>
    </source>
</evidence>
<evidence type="ECO:0000313" key="2">
    <source>
        <dbReference type="EMBL" id="KAF8696676.1"/>
    </source>
</evidence>
<dbReference type="Proteomes" id="UP000636709">
    <property type="component" value="Unassembled WGS sequence"/>
</dbReference>
<accession>A0A835EM06</accession>
<evidence type="ECO:0000256" key="1">
    <source>
        <dbReference type="SAM" id="SignalP"/>
    </source>
</evidence>
<keyword evidence="3" id="KW-1185">Reference proteome</keyword>
<feature type="signal peptide" evidence="1">
    <location>
        <begin position="1"/>
        <end position="25"/>
    </location>
</feature>
<dbReference type="AlphaFoldDB" id="A0A835EM06"/>
<feature type="chain" id="PRO_5032660315" description="Thaumatin-like protein" evidence="1">
    <location>
        <begin position="26"/>
        <end position="189"/>
    </location>
</feature>
<sequence length="189" mass="19764">MHVVVKASLLLPLLPILLLVATNDAATIIVTNNCSFTVWPAATPVGGGVQLDQGQTWTIGIPAGTSESPMNAYGGAQAASAPATGHAKQATAKECFPALRAASHQSRLQSSQSVAQRISSISPSSTVSAYLWPYCRPRNSQGAVWCYAAKETPPPRHSAQMATSVQMTKKLTPAQGTPTTRLSSVPQVI</sequence>
<name>A0A835EM06_9POAL</name>
<evidence type="ECO:0000313" key="3">
    <source>
        <dbReference type="Proteomes" id="UP000636709"/>
    </source>
</evidence>